<organism evidence="2">
    <name type="scientific">Campylobacter sp. CCS1377</name>
    <dbReference type="NCBI Taxonomy" id="3158229"/>
    <lineage>
        <taxon>Bacteria</taxon>
        <taxon>Pseudomonadati</taxon>
        <taxon>Campylobacterota</taxon>
        <taxon>Epsilonproteobacteria</taxon>
        <taxon>Campylobacterales</taxon>
        <taxon>Campylobacteraceae</taxon>
        <taxon>Campylobacter</taxon>
    </lineage>
</organism>
<proteinExistence type="predicted"/>
<dbReference type="AlphaFoldDB" id="A0AAU7E8N3"/>
<sequence>MNSRRQFLKQAFLLGALAYYPQLSMAEVEAKKSLIVYYSRTLNTHILAKYLQSITKSDMMRLQTTYHYPSNFEAMLEIAKQEREENFKPELLNAELNFDDYDMIFLGTPIWSGGIASPVRTFLSQYDFSSKIIAPFCTQVKDSIEGCIDDIRKIAPNAQILKGIDIHAAFEKDDGYLKDKNRIYLASEASYLTFADKQEINLWLKKM</sequence>
<feature type="domain" description="Flavodoxin-like" evidence="1">
    <location>
        <begin position="32"/>
        <end position="172"/>
    </location>
</feature>
<dbReference type="InterPro" id="IPR008254">
    <property type="entry name" value="Flavodoxin/NO_synth"/>
</dbReference>
<protein>
    <submittedName>
        <fullName evidence="2">Flavodoxin</fullName>
    </submittedName>
</protein>
<reference evidence="2" key="1">
    <citation type="submission" date="2024-05" db="EMBL/GenBank/DDBJ databases">
        <title>Campylobacter coli isolated from environmental waters in Slovenia.</title>
        <authorList>
            <person name="Zautner A.E."/>
            <person name="Bunk B."/>
            <person name="Riedel T."/>
            <person name="Sproeer C."/>
        </authorList>
    </citation>
    <scope>NUCLEOTIDE SEQUENCE</scope>
    <source>
        <strain evidence="2">CCS1377</strain>
    </source>
</reference>
<dbReference type="RefSeq" id="WP_134237679.1">
    <property type="nucleotide sequence ID" value="NZ_CP155620.1"/>
</dbReference>
<dbReference type="Gene3D" id="3.40.50.360">
    <property type="match status" value="1"/>
</dbReference>
<gene>
    <name evidence="2" type="ORF">AAH949_01880</name>
</gene>
<dbReference type="PANTHER" id="PTHR39201:SF1">
    <property type="entry name" value="FLAVODOXIN-LIKE DOMAIN-CONTAINING PROTEIN"/>
    <property type="match status" value="1"/>
</dbReference>
<name>A0AAU7E8N3_9BACT</name>
<dbReference type="Pfam" id="PF12682">
    <property type="entry name" value="Flavodoxin_4"/>
    <property type="match status" value="1"/>
</dbReference>
<dbReference type="EMBL" id="CP155620">
    <property type="protein sequence ID" value="XBJ29605.1"/>
    <property type="molecule type" value="Genomic_DNA"/>
</dbReference>
<dbReference type="PANTHER" id="PTHR39201">
    <property type="entry name" value="EXPORTED PROTEIN-RELATED"/>
    <property type="match status" value="1"/>
</dbReference>
<dbReference type="InterPro" id="IPR029039">
    <property type="entry name" value="Flavoprotein-like_sf"/>
</dbReference>
<evidence type="ECO:0000313" key="2">
    <source>
        <dbReference type="EMBL" id="XBJ29605.1"/>
    </source>
</evidence>
<evidence type="ECO:0000259" key="1">
    <source>
        <dbReference type="Pfam" id="PF12682"/>
    </source>
</evidence>
<dbReference type="GO" id="GO:0010181">
    <property type="term" value="F:FMN binding"/>
    <property type="evidence" value="ECO:0007669"/>
    <property type="project" value="InterPro"/>
</dbReference>
<accession>A0AAU7E8N3</accession>
<dbReference type="InterPro" id="IPR006311">
    <property type="entry name" value="TAT_signal"/>
</dbReference>
<dbReference type="SUPFAM" id="SSF52218">
    <property type="entry name" value="Flavoproteins"/>
    <property type="match status" value="1"/>
</dbReference>
<dbReference type="PROSITE" id="PS51318">
    <property type="entry name" value="TAT"/>
    <property type="match status" value="1"/>
</dbReference>